<dbReference type="SMART" id="SM00487">
    <property type="entry name" value="DEXDc"/>
    <property type="match status" value="1"/>
</dbReference>
<keyword evidence="6" id="KW-0732">Signal</keyword>
<dbReference type="InterPro" id="IPR050628">
    <property type="entry name" value="SNF2_RAD54_helicase_TF"/>
</dbReference>
<evidence type="ECO:0000313" key="9">
    <source>
        <dbReference type="EMBL" id="KAJ4368230.1"/>
    </source>
</evidence>
<dbReference type="InterPro" id="IPR049730">
    <property type="entry name" value="SNF2/RAD54-like_C"/>
</dbReference>
<accession>A0A9W8Y5L0</accession>
<dbReference type="FunFam" id="3.40.50.300:FF:003823">
    <property type="entry name" value="SNF2 family helicase, putative"/>
    <property type="match status" value="1"/>
</dbReference>
<evidence type="ECO:0000259" key="8">
    <source>
        <dbReference type="PROSITE" id="PS51194"/>
    </source>
</evidence>
<dbReference type="GO" id="GO:0008094">
    <property type="term" value="F:ATP-dependent activity, acting on DNA"/>
    <property type="evidence" value="ECO:0007669"/>
    <property type="project" value="TreeGrafter"/>
</dbReference>
<proteinExistence type="predicted"/>
<dbReference type="EMBL" id="JAPEUY010000011">
    <property type="protein sequence ID" value="KAJ4368230.1"/>
    <property type="molecule type" value="Genomic_DNA"/>
</dbReference>
<keyword evidence="4" id="KW-0067">ATP-binding</keyword>
<feature type="signal peptide" evidence="6">
    <location>
        <begin position="1"/>
        <end position="18"/>
    </location>
</feature>
<comment type="caution">
    <text evidence="9">The sequence shown here is derived from an EMBL/GenBank/DDBJ whole genome shotgun (WGS) entry which is preliminary data.</text>
</comment>
<keyword evidence="3" id="KW-0347">Helicase</keyword>
<feature type="region of interest" description="Disordered" evidence="5">
    <location>
        <begin position="1020"/>
        <end position="1042"/>
    </location>
</feature>
<feature type="region of interest" description="Disordered" evidence="5">
    <location>
        <begin position="16"/>
        <end position="183"/>
    </location>
</feature>
<feature type="domain" description="Helicase C-terminal" evidence="8">
    <location>
        <begin position="1065"/>
        <end position="1226"/>
    </location>
</feature>
<feature type="chain" id="PRO_5040816162" evidence="6">
    <location>
        <begin position="19"/>
        <end position="1261"/>
    </location>
</feature>
<feature type="compositionally biased region" description="Basic residues" evidence="5">
    <location>
        <begin position="364"/>
        <end position="380"/>
    </location>
</feature>
<keyword evidence="2" id="KW-0378">Hydrolase</keyword>
<feature type="compositionally biased region" description="Acidic residues" evidence="5">
    <location>
        <begin position="54"/>
        <end position="63"/>
    </location>
</feature>
<dbReference type="InterPro" id="IPR038718">
    <property type="entry name" value="SNF2-like_sf"/>
</dbReference>
<evidence type="ECO:0000256" key="2">
    <source>
        <dbReference type="ARBA" id="ARBA00022801"/>
    </source>
</evidence>
<dbReference type="Gene3D" id="3.40.50.10810">
    <property type="entry name" value="Tandem AAA-ATPase domain"/>
    <property type="match status" value="1"/>
</dbReference>
<evidence type="ECO:0000259" key="7">
    <source>
        <dbReference type="PROSITE" id="PS51192"/>
    </source>
</evidence>
<feature type="compositionally biased region" description="Low complexity" evidence="5">
    <location>
        <begin position="353"/>
        <end position="363"/>
    </location>
</feature>
<dbReference type="GO" id="GO:0005524">
    <property type="term" value="F:ATP binding"/>
    <property type="evidence" value="ECO:0007669"/>
    <property type="project" value="UniProtKB-KW"/>
</dbReference>
<feature type="compositionally biased region" description="Polar residues" evidence="5">
    <location>
        <begin position="172"/>
        <end position="183"/>
    </location>
</feature>
<evidence type="ECO:0000256" key="5">
    <source>
        <dbReference type="SAM" id="MobiDB-lite"/>
    </source>
</evidence>
<dbReference type="GO" id="GO:0016787">
    <property type="term" value="F:hydrolase activity"/>
    <property type="evidence" value="ECO:0007669"/>
    <property type="project" value="UniProtKB-KW"/>
</dbReference>
<dbReference type="InterPro" id="IPR014001">
    <property type="entry name" value="Helicase_ATP-bd"/>
</dbReference>
<feature type="compositionally biased region" description="Basic and acidic residues" evidence="5">
    <location>
        <begin position="1242"/>
        <end position="1252"/>
    </location>
</feature>
<dbReference type="PANTHER" id="PTHR45626">
    <property type="entry name" value="TRANSCRIPTION TERMINATION FACTOR 2-RELATED"/>
    <property type="match status" value="1"/>
</dbReference>
<keyword evidence="10" id="KW-1185">Reference proteome</keyword>
<reference evidence="9" key="1">
    <citation type="submission" date="2022-10" db="EMBL/GenBank/DDBJ databases">
        <title>Tapping the CABI collections for fungal endophytes: first genome assemblies for Collariella, Neodidymelliopsis, Ascochyta clinopodiicola, Didymella pomorum, Didymosphaeria variabile, Neocosmospora piperis and Neocucurbitaria cava.</title>
        <authorList>
            <person name="Hill R."/>
        </authorList>
    </citation>
    <scope>NUCLEOTIDE SEQUENCE</scope>
    <source>
        <strain evidence="9">IMI 356814</strain>
    </source>
</reference>
<evidence type="ECO:0000256" key="1">
    <source>
        <dbReference type="ARBA" id="ARBA00022741"/>
    </source>
</evidence>
<gene>
    <name evidence="9" type="ORF">N0V83_006586</name>
</gene>
<organism evidence="9 10">
    <name type="scientific">Neocucurbitaria cava</name>
    <dbReference type="NCBI Taxonomy" id="798079"/>
    <lineage>
        <taxon>Eukaryota</taxon>
        <taxon>Fungi</taxon>
        <taxon>Dikarya</taxon>
        <taxon>Ascomycota</taxon>
        <taxon>Pezizomycotina</taxon>
        <taxon>Dothideomycetes</taxon>
        <taxon>Pleosporomycetidae</taxon>
        <taxon>Pleosporales</taxon>
        <taxon>Pleosporineae</taxon>
        <taxon>Cucurbitariaceae</taxon>
        <taxon>Neocucurbitaria</taxon>
    </lineage>
</organism>
<evidence type="ECO:0000313" key="10">
    <source>
        <dbReference type="Proteomes" id="UP001140560"/>
    </source>
</evidence>
<dbReference type="InterPro" id="IPR001650">
    <property type="entry name" value="Helicase_C-like"/>
</dbReference>
<dbReference type="PROSITE" id="PS51192">
    <property type="entry name" value="HELICASE_ATP_BIND_1"/>
    <property type="match status" value="1"/>
</dbReference>
<evidence type="ECO:0000256" key="6">
    <source>
        <dbReference type="SAM" id="SignalP"/>
    </source>
</evidence>
<dbReference type="Gene3D" id="3.40.50.300">
    <property type="entry name" value="P-loop containing nucleotide triphosphate hydrolases"/>
    <property type="match status" value="1"/>
</dbReference>
<feature type="region of interest" description="Disordered" evidence="5">
    <location>
        <begin position="1240"/>
        <end position="1261"/>
    </location>
</feature>
<name>A0A9W8Y5L0_9PLEO</name>
<dbReference type="SMART" id="SM00490">
    <property type="entry name" value="HELICc"/>
    <property type="match status" value="1"/>
</dbReference>
<sequence length="1261" mass="140705">MVVFEILVLLAPFNMTEPIDMGGTQPLHPEVEPSSEETMTAGGDDDSQLRDFQDDGEEHEDNEGFIHAPGFSDPTEESQDNMTQDQEDKVYPSIEAPLLESETTIPDDADATSLFVPENGSPTPPVPRREGPAANMPPPPRPSAASRQPTAGISTLAKIRNMQKKYQEKKNASASRNPTHINTHADNEAYLEAVMSGITPTSSTPVPAVDEDDMADRQAIADFARNKRHYDELKLKNGGKLSFRHDIEWMKIKNAEDARKKKRQRDLAKARDSDDEDLNLFPTINPAVNDVQDNDSDDGTFNFDEFIPRKRPRQLPRKGPKQISMMDAELRSMQVALEAEGDMPRKKKKVDESQSSAASSARSKGSKAKSTKSSKAKAPPKKAGNGPRNTAKKKREVDHAVKQATSLFNSNVFQQQAGAGAIEQPTFTSRVKADALKELIASVPIGDQTKARGEMNTLLAATKEFDGKGSVKSDGAGHWLVKGMKTSLKAYQVLGTAFMRKRENATEQPRGGLMADQMGLGKTLMMLANIVNGQPPRGVHPRTTLLVASPSLLTQWKNEIEQHTDCKFKIMRYGAGTRVDSNNAFNIISAHDIVLTTYNEVMKSYPKNEPPIECQTAEQKIAWWKNTYDKQRGILHRGMFLRVVLDEAQMIKNHMGRTSIACRALIAHHKWALSGTPVLNSLTELYPYFKFLGVPHTGSFKIFKHNYCDNGGTESSERLLVRLSQFMIRRTHADEMFGAPILKLPQADQTTYWCEFNSIERQIYEIVRIRFSMRISMWAKKGTLEQGSYSNALVMLLRLRQLTAHVLMLQFVMRDLLEREDIERIKQVVEGQASNTQNGRTIVAIRKQLDKLAADEKKKSAAEAAAKKAAKEAGGNVEDANMPMDLTIDEVGDNADNEDNDKDEPEDATEEHVQGSRSRVGSGGLFGKEYNFKPFLNSLRTGESWEKAKKKAKCGTCKEQPKNPYMLSCSHLICENPCLVDADVEAAENGKQFADCKACGVCPAYCHPCEPEAEDFLEPVAQGTRSRTKSKKEKERKQRGNEDIAEDWLASVGDDVLPSSKTIAVKAQIMNWTRENPGVKVIIYTQFLAMIRILARVCAAENWQAEQYHGNMSLLARDKAISNFAENPNVKVMLASLRCGGLGLNLTMASKVIMIDPWWNSASEQQAFCRVFRIGQKEETFMSRLCVKDTVDERLVEMQERKDAEIEAVMNDDGSKVKKMNINDLMRLFGSDGTPYIMVDNPDPRGGFRADRDDEGYVDEV</sequence>
<feature type="compositionally biased region" description="Acidic residues" evidence="5">
    <location>
        <begin position="888"/>
        <end position="909"/>
    </location>
</feature>
<dbReference type="OrthoDB" id="448448at2759"/>
<dbReference type="GO" id="GO:0005634">
    <property type="term" value="C:nucleus"/>
    <property type="evidence" value="ECO:0007669"/>
    <property type="project" value="TreeGrafter"/>
</dbReference>
<keyword evidence="1" id="KW-0547">Nucleotide-binding</keyword>
<dbReference type="CDD" id="cd18793">
    <property type="entry name" value="SF2_C_SNF"/>
    <property type="match status" value="1"/>
</dbReference>
<feature type="region of interest" description="Disordered" evidence="5">
    <location>
        <begin position="265"/>
        <end position="325"/>
    </location>
</feature>
<feature type="compositionally biased region" description="Basic residues" evidence="5">
    <location>
        <begin position="309"/>
        <end position="320"/>
    </location>
</feature>
<protein>
    <submittedName>
        <fullName evidence="9">Uncharacterized protein</fullName>
    </submittedName>
</protein>
<dbReference type="AlphaFoldDB" id="A0A9W8Y5L0"/>
<feature type="region of interest" description="Disordered" evidence="5">
    <location>
        <begin position="888"/>
        <end position="922"/>
    </location>
</feature>
<evidence type="ECO:0000256" key="4">
    <source>
        <dbReference type="ARBA" id="ARBA00022840"/>
    </source>
</evidence>
<dbReference type="Pfam" id="PF00176">
    <property type="entry name" value="SNF2-rel_dom"/>
    <property type="match status" value="1"/>
</dbReference>
<dbReference type="GO" id="GO:0004386">
    <property type="term" value="F:helicase activity"/>
    <property type="evidence" value="ECO:0007669"/>
    <property type="project" value="UniProtKB-KW"/>
</dbReference>
<feature type="region of interest" description="Disordered" evidence="5">
    <location>
        <begin position="339"/>
        <end position="397"/>
    </location>
</feature>
<dbReference type="InterPro" id="IPR000330">
    <property type="entry name" value="SNF2_N"/>
</dbReference>
<dbReference type="GO" id="GO:0006281">
    <property type="term" value="P:DNA repair"/>
    <property type="evidence" value="ECO:0007669"/>
    <property type="project" value="TreeGrafter"/>
</dbReference>
<dbReference type="InterPro" id="IPR027417">
    <property type="entry name" value="P-loop_NTPase"/>
</dbReference>
<dbReference type="PANTHER" id="PTHR45626:SF17">
    <property type="entry name" value="HELICASE-LIKE TRANSCRIPTION FACTOR"/>
    <property type="match status" value="1"/>
</dbReference>
<dbReference type="SUPFAM" id="SSF52540">
    <property type="entry name" value="P-loop containing nucleoside triphosphate hydrolases"/>
    <property type="match status" value="2"/>
</dbReference>
<dbReference type="CDD" id="cd18008">
    <property type="entry name" value="DEXDc_SHPRH-like"/>
    <property type="match status" value="1"/>
</dbReference>
<feature type="domain" description="Helicase ATP-binding" evidence="7">
    <location>
        <begin position="503"/>
        <end position="695"/>
    </location>
</feature>
<evidence type="ECO:0000256" key="3">
    <source>
        <dbReference type="ARBA" id="ARBA00022806"/>
    </source>
</evidence>
<feature type="compositionally biased region" description="Basic and acidic residues" evidence="5">
    <location>
        <begin position="1032"/>
        <end position="1042"/>
    </location>
</feature>
<dbReference type="Proteomes" id="UP001140560">
    <property type="component" value="Unassembled WGS sequence"/>
</dbReference>
<dbReference type="PROSITE" id="PS51194">
    <property type="entry name" value="HELICASE_CTER"/>
    <property type="match status" value="1"/>
</dbReference>
<dbReference type="Pfam" id="PF00271">
    <property type="entry name" value="Helicase_C"/>
    <property type="match status" value="1"/>
</dbReference>